<protein>
    <recommendedName>
        <fullName evidence="2">C2H2-type domain-containing protein</fullName>
    </recommendedName>
</protein>
<dbReference type="InterPro" id="IPR013087">
    <property type="entry name" value="Znf_C2H2_type"/>
</dbReference>
<dbReference type="SUPFAM" id="SSF57667">
    <property type="entry name" value="beta-beta-alpha zinc fingers"/>
    <property type="match status" value="1"/>
</dbReference>
<feature type="domain" description="C2H2-type" evidence="2">
    <location>
        <begin position="175"/>
        <end position="203"/>
    </location>
</feature>
<keyword evidence="1" id="KW-0863">Zinc-finger</keyword>
<dbReference type="PROSITE" id="PS50157">
    <property type="entry name" value="ZINC_FINGER_C2H2_2"/>
    <property type="match status" value="1"/>
</dbReference>
<dbReference type="OrthoDB" id="3801065at2759"/>
<reference evidence="3" key="1">
    <citation type="journal article" date="2020" name="Stud. Mycol.">
        <title>101 Dothideomycetes genomes: a test case for predicting lifestyles and emergence of pathogens.</title>
        <authorList>
            <person name="Haridas S."/>
            <person name="Albert R."/>
            <person name="Binder M."/>
            <person name="Bloem J."/>
            <person name="Labutti K."/>
            <person name="Salamov A."/>
            <person name="Andreopoulos B."/>
            <person name="Baker S."/>
            <person name="Barry K."/>
            <person name="Bills G."/>
            <person name="Bluhm B."/>
            <person name="Cannon C."/>
            <person name="Castanera R."/>
            <person name="Culley D."/>
            <person name="Daum C."/>
            <person name="Ezra D."/>
            <person name="Gonzalez J."/>
            <person name="Henrissat B."/>
            <person name="Kuo A."/>
            <person name="Liang C."/>
            <person name="Lipzen A."/>
            <person name="Lutzoni F."/>
            <person name="Magnuson J."/>
            <person name="Mondo S."/>
            <person name="Nolan M."/>
            <person name="Ohm R."/>
            <person name="Pangilinan J."/>
            <person name="Park H.-J."/>
            <person name="Ramirez L."/>
            <person name="Alfaro M."/>
            <person name="Sun H."/>
            <person name="Tritt A."/>
            <person name="Yoshinaga Y."/>
            <person name="Zwiers L.-H."/>
            <person name="Turgeon B."/>
            <person name="Goodwin S."/>
            <person name="Spatafora J."/>
            <person name="Crous P."/>
            <person name="Grigoriev I."/>
        </authorList>
    </citation>
    <scope>NUCLEOTIDE SEQUENCE</scope>
    <source>
        <strain evidence="3">CBS 627.86</strain>
    </source>
</reference>
<organism evidence="3 4">
    <name type="scientific">Lophiotrema nucula</name>
    <dbReference type="NCBI Taxonomy" id="690887"/>
    <lineage>
        <taxon>Eukaryota</taxon>
        <taxon>Fungi</taxon>
        <taxon>Dikarya</taxon>
        <taxon>Ascomycota</taxon>
        <taxon>Pezizomycotina</taxon>
        <taxon>Dothideomycetes</taxon>
        <taxon>Pleosporomycetidae</taxon>
        <taxon>Pleosporales</taxon>
        <taxon>Lophiotremataceae</taxon>
        <taxon>Lophiotrema</taxon>
    </lineage>
</organism>
<dbReference type="Proteomes" id="UP000799770">
    <property type="component" value="Unassembled WGS sequence"/>
</dbReference>
<dbReference type="EMBL" id="ML977310">
    <property type="protein sequence ID" value="KAF2122986.1"/>
    <property type="molecule type" value="Genomic_DNA"/>
</dbReference>
<gene>
    <name evidence="3" type="ORF">BDV96DRAFT_561796</name>
</gene>
<evidence type="ECO:0000259" key="2">
    <source>
        <dbReference type="PROSITE" id="PS50157"/>
    </source>
</evidence>
<accession>A0A6A5ZUM5</accession>
<sequence length="266" mass="29750">MYASDIASNSLYDGYVDSTAYEYFTTDILAFESFETSSSSYALPQSDQHIAPTITPNPLHGQHVRPSTIEYDARSVYLWELDGMGPELHTAFGQRHIEEASAGGDMLGPSKTLVSENIDDDICVIYEGALGSDMGAINAPSGNGEDDFSWALLDQDPTPVTPRPLSDTITERRPFECQYCKQGFRYPHDRTRHLRTVHNKQGNGGGYRCAVVGCMKKDKIWFRLDNFQQHLSRQHGIENKPRLIEKSRRLGSGNTFTVTTPDTFAQ</sequence>
<keyword evidence="1" id="KW-0862">Zinc</keyword>
<keyword evidence="4" id="KW-1185">Reference proteome</keyword>
<dbReference type="AlphaFoldDB" id="A0A6A5ZUM5"/>
<keyword evidence="1" id="KW-0479">Metal-binding</keyword>
<dbReference type="InterPro" id="IPR036236">
    <property type="entry name" value="Znf_C2H2_sf"/>
</dbReference>
<evidence type="ECO:0000313" key="3">
    <source>
        <dbReference type="EMBL" id="KAF2122986.1"/>
    </source>
</evidence>
<dbReference type="SMART" id="SM00355">
    <property type="entry name" value="ZnF_C2H2"/>
    <property type="match status" value="2"/>
</dbReference>
<proteinExistence type="predicted"/>
<evidence type="ECO:0000256" key="1">
    <source>
        <dbReference type="PROSITE-ProRule" id="PRU00042"/>
    </source>
</evidence>
<dbReference type="PROSITE" id="PS00028">
    <property type="entry name" value="ZINC_FINGER_C2H2_1"/>
    <property type="match status" value="1"/>
</dbReference>
<evidence type="ECO:0000313" key="4">
    <source>
        <dbReference type="Proteomes" id="UP000799770"/>
    </source>
</evidence>
<name>A0A6A5ZUM5_9PLEO</name>
<dbReference type="Gene3D" id="3.30.160.60">
    <property type="entry name" value="Classic Zinc Finger"/>
    <property type="match status" value="1"/>
</dbReference>
<dbReference type="GO" id="GO:0008270">
    <property type="term" value="F:zinc ion binding"/>
    <property type="evidence" value="ECO:0007669"/>
    <property type="project" value="UniProtKB-KW"/>
</dbReference>